<protein>
    <submittedName>
        <fullName evidence="1">Uncharacterized protein</fullName>
    </submittedName>
</protein>
<evidence type="ECO:0000313" key="1">
    <source>
        <dbReference type="EMBL" id="KAJ3659568.1"/>
    </source>
</evidence>
<dbReference type="EMBL" id="JALNTZ010000003">
    <property type="protein sequence ID" value="KAJ3659568.1"/>
    <property type="molecule type" value="Genomic_DNA"/>
</dbReference>
<organism evidence="1 2">
    <name type="scientific">Zophobas morio</name>
    <dbReference type="NCBI Taxonomy" id="2755281"/>
    <lineage>
        <taxon>Eukaryota</taxon>
        <taxon>Metazoa</taxon>
        <taxon>Ecdysozoa</taxon>
        <taxon>Arthropoda</taxon>
        <taxon>Hexapoda</taxon>
        <taxon>Insecta</taxon>
        <taxon>Pterygota</taxon>
        <taxon>Neoptera</taxon>
        <taxon>Endopterygota</taxon>
        <taxon>Coleoptera</taxon>
        <taxon>Polyphaga</taxon>
        <taxon>Cucujiformia</taxon>
        <taxon>Tenebrionidae</taxon>
        <taxon>Zophobas</taxon>
    </lineage>
</organism>
<sequence>MYRNYAGALDCLHWLNNPLPTVACLYLNPYSLIEIFHEHPSRLRFETSFETAPELSLCVRRSVVDTVSSDDLPISTVRTSRKLSTAIGVVLGRRKGVFRNTSLKFLSY</sequence>
<keyword evidence="2" id="KW-1185">Reference proteome</keyword>
<proteinExistence type="predicted"/>
<evidence type="ECO:0000313" key="2">
    <source>
        <dbReference type="Proteomes" id="UP001168821"/>
    </source>
</evidence>
<reference evidence="1" key="1">
    <citation type="journal article" date="2023" name="G3 (Bethesda)">
        <title>Whole genome assemblies of Zophobas morio and Tenebrio molitor.</title>
        <authorList>
            <person name="Kaur S."/>
            <person name="Stinson S.A."/>
            <person name="diCenzo G.C."/>
        </authorList>
    </citation>
    <scope>NUCLEOTIDE SEQUENCE</scope>
    <source>
        <strain evidence="1">QUZm001</strain>
    </source>
</reference>
<dbReference type="AlphaFoldDB" id="A0AA38IQ56"/>
<name>A0AA38IQ56_9CUCU</name>
<gene>
    <name evidence="1" type="ORF">Zmor_011251</name>
</gene>
<dbReference type="Proteomes" id="UP001168821">
    <property type="component" value="Unassembled WGS sequence"/>
</dbReference>
<accession>A0AA38IQ56</accession>
<comment type="caution">
    <text evidence="1">The sequence shown here is derived from an EMBL/GenBank/DDBJ whole genome shotgun (WGS) entry which is preliminary data.</text>
</comment>